<gene>
    <name evidence="1" type="ORF">EI998_01010</name>
</gene>
<dbReference type="AlphaFoldDB" id="A0A3R8T0W2"/>
<proteinExistence type="predicted"/>
<dbReference type="NCBIfam" id="NF046040">
    <property type="entry name" value="RelB_antitoxin"/>
    <property type="match status" value="1"/>
</dbReference>
<organism evidence="1 2">
    <name type="scientific">Streptococcus suis</name>
    <dbReference type="NCBI Taxonomy" id="1307"/>
    <lineage>
        <taxon>Bacteria</taxon>
        <taxon>Bacillati</taxon>
        <taxon>Bacillota</taxon>
        <taxon>Bacilli</taxon>
        <taxon>Lactobacillales</taxon>
        <taxon>Streptococcaceae</taxon>
        <taxon>Streptococcus</taxon>
    </lineage>
</organism>
<dbReference type="RefSeq" id="WP_044675807.1">
    <property type="nucleotide sequence ID" value="NZ_AP023392.1"/>
</dbReference>
<protein>
    <submittedName>
        <fullName evidence="1">Antitoxin</fullName>
    </submittedName>
</protein>
<evidence type="ECO:0000313" key="2">
    <source>
        <dbReference type="Proteomes" id="UP000274117"/>
    </source>
</evidence>
<comment type="caution">
    <text evidence="1">The sequence shown here is derived from an EMBL/GenBank/DDBJ whole genome shotgun (WGS) entry which is preliminary data.</text>
</comment>
<dbReference type="Pfam" id="PF19807">
    <property type="entry name" value="DUF6290"/>
    <property type="match status" value="1"/>
</dbReference>
<reference evidence="1 2" key="2">
    <citation type="submission" date="2018-12" db="EMBL/GenBank/DDBJ databases">
        <title>Whole-genome sequences of fifteen clinical Streptococcus suis strains isolated from pigs between 2006 and 2018.</title>
        <authorList>
            <person name="Stevens M.J.A."/>
            <person name="Cernela N."/>
            <person name="Spoerry Serrano N."/>
            <person name="Schmitt S."/>
            <person name="Schrenzel J."/>
            <person name="Stephan R."/>
        </authorList>
    </citation>
    <scope>NUCLEOTIDE SEQUENCE [LARGE SCALE GENOMIC DNA]</scope>
    <source>
        <strain evidence="1 2">PP422</strain>
    </source>
</reference>
<reference evidence="1 2" key="1">
    <citation type="submission" date="2018-11" db="EMBL/GenBank/DDBJ databases">
        <authorList>
            <person name="Stevens M.J."/>
            <person name="Cernela N."/>
            <person name="Spoerry Serrano N."/>
            <person name="Schmitt S."/>
            <person name="Schrenzel J."/>
            <person name="Stephan R."/>
        </authorList>
    </citation>
    <scope>NUCLEOTIDE SEQUENCE [LARGE SCALE GENOMIC DNA]</scope>
    <source>
        <strain evidence="1 2">PP422</strain>
    </source>
</reference>
<evidence type="ECO:0000313" key="1">
    <source>
        <dbReference type="EMBL" id="RRR55101.1"/>
    </source>
</evidence>
<dbReference type="Proteomes" id="UP000274117">
    <property type="component" value="Unassembled WGS sequence"/>
</dbReference>
<name>A0A3R8T0W2_STRSU</name>
<dbReference type="EMBL" id="RSDO01000002">
    <property type="protein sequence ID" value="RRR55101.1"/>
    <property type="molecule type" value="Genomic_DNA"/>
</dbReference>
<accession>A0A3R8T0W2</accession>
<sequence>MAAITLKVSEQDKLFMQAMAKFEGVSLSELIRTKTLEALEDEYDARVADIALAEYEADLAKGIEPISWEEMLEELGLTDEDLL</sequence>
<dbReference type="InterPro" id="IPR046257">
    <property type="entry name" value="DUF6290"/>
</dbReference>